<dbReference type="OrthoDB" id="3045612at2759"/>
<evidence type="ECO:0000256" key="1">
    <source>
        <dbReference type="SAM" id="MobiDB-lite"/>
    </source>
</evidence>
<sequence length="194" mass="20707">MYVHDPKGSKIGVRAREVRWIGFDSESKGSRVYRPTTKTITVERSIVFAPPVARLEEKSDGGVLENPPGQQQNETAQERHTMENERDAPAPAPIVPSPASPTAACIPTPAPPAPVLPAPALATPEESRGRRARKPSARVQQLLSGAARTSARPSDPVLAPGIPLPTARIEEVPEPSATHAGNDSSREDLELKGE</sequence>
<feature type="compositionally biased region" description="Pro residues" evidence="1">
    <location>
        <begin position="90"/>
        <end position="99"/>
    </location>
</feature>
<feature type="region of interest" description="Disordered" evidence="1">
    <location>
        <begin position="57"/>
        <end position="194"/>
    </location>
</feature>
<dbReference type="EMBL" id="SFCI01000648">
    <property type="protein sequence ID" value="TFY78605.1"/>
    <property type="molecule type" value="Genomic_DNA"/>
</dbReference>
<dbReference type="InterPro" id="IPR057670">
    <property type="entry name" value="SH3_retrovirus"/>
</dbReference>
<proteinExistence type="predicted"/>
<accession>A0A4Y9ZVN3</accession>
<reference evidence="3 4" key="1">
    <citation type="submission" date="2019-02" db="EMBL/GenBank/DDBJ databases">
        <title>Genome sequencing of the rare red list fungi Hericium alpestre (H. flagellum).</title>
        <authorList>
            <person name="Buettner E."/>
            <person name="Kellner H."/>
        </authorList>
    </citation>
    <scope>NUCLEOTIDE SEQUENCE [LARGE SCALE GENOMIC DNA]</scope>
    <source>
        <strain evidence="3 4">DSM 108284</strain>
    </source>
</reference>
<evidence type="ECO:0000313" key="3">
    <source>
        <dbReference type="EMBL" id="TFY78605.1"/>
    </source>
</evidence>
<dbReference type="Pfam" id="PF25597">
    <property type="entry name" value="SH3_retrovirus"/>
    <property type="match status" value="1"/>
</dbReference>
<name>A0A4Y9ZVN3_9AGAM</name>
<organism evidence="3 4">
    <name type="scientific">Hericium alpestre</name>
    <dbReference type="NCBI Taxonomy" id="135208"/>
    <lineage>
        <taxon>Eukaryota</taxon>
        <taxon>Fungi</taxon>
        <taxon>Dikarya</taxon>
        <taxon>Basidiomycota</taxon>
        <taxon>Agaricomycotina</taxon>
        <taxon>Agaricomycetes</taxon>
        <taxon>Russulales</taxon>
        <taxon>Hericiaceae</taxon>
        <taxon>Hericium</taxon>
    </lineage>
</organism>
<keyword evidence="4" id="KW-1185">Reference proteome</keyword>
<comment type="caution">
    <text evidence="3">The sequence shown here is derived from an EMBL/GenBank/DDBJ whole genome shotgun (WGS) entry which is preliminary data.</text>
</comment>
<feature type="compositionally biased region" description="Basic and acidic residues" evidence="1">
    <location>
        <begin position="76"/>
        <end position="88"/>
    </location>
</feature>
<feature type="compositionally biased region" description="Pro residues" evidence="1">
    <location>
        <begin position="108"/>
        <end position="117"/>
    </location>
</feature>
<feature type="domain" description="Retroviral polymerase SH3-like" evidence="2">
    <location>
        <begin position="2"/>
        <end position="49"/>
    </location>
</feature>
<evidence type="ECO:0000313" key="4">
    <source>
        <dbReference type="Proteomes" id="UP000298061"/>
    </source>
</evidence>
<dbReference type="AlphaFoldDB" id="A0A4Y9ZVN3"/>
<evidence type="ECO:0000259" key="2">
    <source>
        <dbReference type="Pfam" id="PF25597"/>
    </source>
</evidence>
<dbReference type="Proteomes" id="UP000298061">
    <property type="component" value="Unassembled WGS sequence"/>
</dbReference>
<feature type="compositionally biased region" description="Basic and acidic residues" evidence="1">
    <location>
        <begin position="184"/>
        <end position="194"/>
    </location>
</feature>
<gene>
    <name evidence="3" type="ORF">EWM64_g5406</name>
</gene>
<protein>
    <recommendedName>
        <fullName evidence="2">Retroviral polymerase SH3-like domain-containing protein</fullName>
    </recommendedName>
</protein>